<evidence type="ECO:0000313" key="1">
    <source>
        <dbReference type="EMBL" id="CAG6674777.1"/>
    </source>
</evidence>
<organism evidence="1">
    <name type="scientific">Cacopsylla melanoneura</name>
    <dbReference type="NCBI Taxonomy" id="428564"/>
    <lineage>
        <taxon>Eukaryota</taxon>
        <taxon>Metazoa</taxon>
        <taxon>Ecdysozoa</taxon>
        <taxon>Arthropoda</taxon>
        <taxon>Hexapoda</taxon>
        <taxon>Insecta</taxon>
        <taxon>Pterygota</taxon>
        <taxon>Neoptera</taxon>
        <taxon>Paraneoptera</taxon>
        <taxon>Hemiptera</taxon>
        <taxon>Sternorrhyncha</taxon>
        <taxon>Psylloidea</taxon>
        <taxon>Psyllidae</taxon>
        <taxon>Psyllinae</taxon>
        <taxon>Cacopsylla</taxon>
    </lineage>
</organism>
<dbReference type="EMBL" id="HBUF01234822">
    <property type="protein sequence ID" value="CAG6674777.1"/>
    <property type="molecule type" value="Transcribed_RNA"/>
</dbReference>
<proteinExistence type="predicted"/>
<dbReference type="AlphaFoldDB" id="A0A8D8WW63"/>
<reference evidence="1" key="1">
    <citation type="submission" date="2021-05" db="EMBL/GenBank/DDBJ databases">
        <authorList>
            <person name="Alioto T."/>
            <person name="Alioto T."/>
            <person name="Gomez Garrido J."/>
        </authorList>
    </citation>
    <scope>NUCLEOTIDE SEQUENCE</scope>
</reference>
<dbReference type="EMBL" id="HBUF01392707">
    <property type="protein sequence ID" value="CAG6734470.1"/>
    <property type="molecule type" value="Transcribed_RNA"/>
</dbReference>
<protein>
    <submittedName>
        <fullName evidence="1">Uncharacterized protein</fullName>
    </submittedName>
</protein>
<name>A0A8D8WW63_9HEMI</name>
<accession>A0A8D8WW63</accession>
<dbReference type="EMBL" id="HBUF01234823">
    <property type="protein sequence ID" value="CAG6674778.1"/>
    <property type="molecule type" value="Transcribed_RNA"/>
</dbReference>
<dbReference type="EMBL" id="HBUF01392708">
    <property type="protein sequence ID" value="CAG6734471.1"/>
    <property type="molecule type" value="Transcribed_RNA"/>
</dbReference>
<sequence>MMMKGLMVFLTLVKNQNQLTKHKRKNQKCPSKSIRCGLKSKWVRAILEIHMNESKLKRKSKRRKLAKDGTMKLLMRRFASQFFISNTKKLAKHSGKRTSMKDCNKN</sequence>